<keyword evidence="3" id="KW-1185">Reference proteome</keyword>
<dbReference type="AlphaFoldDB" id="A0A5D0ITG3"/>
<dbReference type="InterPro" id="IPR021257">
    <property type="entry name" value="DUF2809"/>
</dbReference>
<organism evidence="2 3">
    <name type="scientific">Seonamhaeicola marinus</name>
    <dbReference type="NCBI Taxonomy" id="1912246"/>
    <lineage>
        <taxon>Bacteria</taxon>
        <taxon>Pseudomonadati</taxon>
        <taxon>Bacteroidota</taxon>
        <taxon>Flavobacteriia</taxon>
        <taxon>Flavobacteriales</taxon>
        <taxon>Flavobacteriaceae</taxon>
    </lineage>
</organism>
<dbReference type="RefSeq" id="WP_148540230.1">
    <property type="nucleotide sequence ID" value="NZ_VSDQ01000332.1"/>
</dbReference>
<keyword evidence="1" id="KW-0472">Membrane</keyword>
<accession>A0A5D0ITG3</accession>
<evidence type="ECO:0000313" key="3">
    <source>
        <dbReference type="Proteomes" id="UP000323930"/>
    </source>
</evidence>
<keyword evidence="1" id="KW-1133">Transmembrane helix</keyword>
<dbReference type="OrthoDB" id="5360192at2"/>
<dbReference type="Pfam" id="PF10990">
    <property type="entry name" value="DUF2809"/>
    <property type="match status" value="1"/>
</dbReference>
<protein>
    <submittedName>
        <fullName evidence="2">DUF2809 domain-containing protein</fullName>
    </submittedName>
</protein>
<feature type="transmembrane region" description="Helical" evidence="1">
    <location>
        <begin position="36"/>
        <end position="53"/>
    </location>
</feature>
<feature type="transmembrane region" description="Helical" evidence="1">
    <location>
        <begin position="92"/>
        <end position="116"/>
    </location>
</feature>
<evidence type="ECO:0000256" key="1">
    <source>
        <dbReference type="SAM" id="Phobius"/>
    </source>
</evidence>
<comment type="caution">
    <text evidence="2">The sequence shown here is derived from an EMBL/GenBank/DDBJ whole genome shotgun (WGS) entry which is preliminary data.</text>
</comment>
<feature type="transmembrane region" description="Helical" evidence="1">
    <location>
        <begin position="12"/>
        <end position="29"/>
    </location>
</feature>
<dbReference type="EMBL" id="VSDQ01000332">
    <property type="protein sequence ID" value="TYA86806.1"/>
    <property type="molecule type" value="Genomic_DNA"/>
</dbReference>
<proteinExistence type="predicted"/>
<sequence>MILSLSKNYKLLTFLLFLTEVSIACFIKTGFIRHTLGDYLVVILLYCFIKIFIEGYSNLIAIGVLVFSFIIEFLQLFNVLDYLNIQNNIIRIILGTTFQTTDLVAYTLGILTILIIENSKE</sequence>
<dbReference type="Proteomes" id="UP000323930">
    <property type="component" value="Unassembled WGS sequence"/>
</dbReference>
<name>A0A5D0ITG3_9FLAO</name>
<feature type="transmembrane region" description="Helical" evidence="1">
    <location>
        <begin position="59"/>
        <end position="80"/>
    </location>
</feature>
<gene>
    <name evidence="2" type="ORF">FUA24_04575</name>
</gene>
<keyword evidence="1" id="KW-0812">Transmembrane</keyword>
<evidence type="ECO:0000313" key="2">
    <source>
        <dbReference type="EMBL" id="TYA86806.1"/>
    </source>
</evidence>
<reference evidence="2 3" key="1">
    <citation type="submission" date="2019-08" db="EMBL/GenBank/DDBJ databases">
        <title>Seonamhaeicola sediminis sp. nov., isolated from marine sediment.</title>
        <authorList>
            <person name="Cao W.R."/>
        </authorList>
    </citation>
    <scope>NUCLEOTIDE SEQUENCE [LARGE SCALE GENOMIC DNA]</scope>
    <source>
        <strain evidence="2 3">B011</strain>
    </source>
</reference>